<dbReference type="PROSITE" id="PS50102">
    <property type="entry name" value="RRM"/>
    <property type="match status" value="1"/>
</dbReference>
<accession>A0A0C2W3H6</accession>
<gene>
    <name evidence="5" type="ORF">M408DRAFT_333698</name>
</gene>
<reference evidence="6" key="2">
    <citation type="submission" date="2015-01" db="EMBL/GenBank/DDBJ databases">
        <title>Evolutionary Origins and Diversification of the Mycorrhizal Mutualists.</title>
        <authorList>
            <consortium name="DOE Joint Genome Institute"/>
            <consortium name="Mycorrhizal Genomics Consortium"/>
            <person name="Kohler A."/>
            <person name="Kuo A."/>
            <person name="Nagy L.G."/>
            <person name="Floudas D."/>
            <person name="Copeland A."/>
            <person name="Barry K.W."/>
            <person name="Cichocki N."/>
            <person name="Veneault-Fourrey C."/>
            <person name="LaButti K."/>
            <person name="Lindquist E.A."/>
            <person name="Lipzen A."/>
            <person name="Lundell T."/>
            <person name="Morin E."/>
            <person name="Murat C."/>
            <person name="Riley R."/>
            <person name="Ohm R."/>
            <person name="Sun H."/>
            <person name="Tunlid A."/>
            <person name="Henrissat B."/>
            <person name="Grigoriev I.V."/>
            <person name="Hibbett D.S."/>
            <person name="Martin F."/>
        </authorList>
    </citation>
    <scope>NUCLEOTIDE SEQUENCE [LARGE SCALE GENOMIC DNA]</scope>
    <source>
        <strain evidence="6">MAFF 305830</strain>
    </source>
</reference>
<dbReference type="CDD" id="cd12411">
    <property type="entry name" value="RRM_ist3_like"/>
    <property type="match status" value="1"/>
</dbReference>
<name>A0A0C2W3H6_SERVB</name>
<feature type="region of interest" description="Disordered" evidence="3">
    <location>
        <begin position="137"/>
        <end position="278"/>
    </location>
</feature>
<dbReference type="GO" id="GO:0071011">
    <property type="term" value="C:precatalytic spliceosome"/>
    <property type="evidence" value="ECO:0007669"/>
    <property type="project" value="TreeGrafter"/>
</dbReference>
<dbReference type="HOGENOM" id="CLU_045495_3_1_1"/>
<dbReference type="InterPro" id="IPR012677">
    <property type="entry name" value="Nucleotide-bd_a/b_plait_sf"/>
</dbReference>
<feature type="compositionally biased region" description="Basic and acidic residues" evidence="3">
    <location>
        <begin position="182"/>
        <end position="192"/>
    </location>
</feature>
<evidence type="ECO:0000313" key="6">
    <source>
        <dbReference type="Proteomes" id="UP000054097"/>
    </source>
</evidence>
<feature type="compositionally biased region" description="Basic and acidic residues" evidence="3">
    <location>
        <begin position="215"/>
        <end position="226"/>
    </location>
</feature>
<evidence type="ECO:0000313" key="5">
    <source>
        <dbReference type="EMBL" id="KIM21028.1"/>
    </source>
</evidence>
<feature type="compositionally biased region" description="Low complexity" evidence="3">
    <location>
        <begin position="146"/>
        <end position="155"/>
    </location>
</feature>
<evidence type="ECO:0000256" key="2">
    <source>
        <dbReference type="PROSITE-ProRule" id="PRU00176"/>
    </source>
</evidence>
<organism evidence="5 6">
    <name type="scientific">Serendipita vermifera MAFF 305830</name>
    <dbReference type="NCBI Taxonomy" id="933852"/>
    <lineage>
        <taxon>Eukaryota</taxon>
        <taxon>Fungi</taxon>
        <taxon>Dikarya</taxon>
        <taxon>Basidiomycota</taxon>
        <taxon>Agaricomycotina</taxon>
        <taxon>Agaricomycetes</taxon>
        <taxon>Sebacinales</taxon>
        <taxon>Serendipitaceae</taxon>
        <taxon>Serendipita</taxon>
    </lineage>
</organism>
<dbReference type="InterPro" id="IPR051847">
    <property type="entry name" value="RNA_proc/Spliceosome_comp"/>
</dbReference>
<dbReference type="SMART" id="SM00360">
    <property type="entry name" value="RRM"/>
    <property type="match status" value="1"/>
</dbReference>
<feature type="compositionally biased region" description="Basic and acidic residues" evidence="3">
    <location>
        <begin position="159"/>
        <end position="174"/>
    </location>
</feature>
<keyword evidence="1 2" id="KW-0694">RNA-binding</keyword>
<dbReference type="EMBL" id="KN824396">
    <property type="protein sequence ID" value="KIM21028.1"/>
    <property type="molecule type" value="Genomic_DNA"/>
</dbReference>
<proteinExistence type="predicted"/>
<dbReference type="GO" id="GO:0071013">
    <property type="term" value="C:catalytic step 2 spliceosome"/>
    <property type="evidence" value="ECO:0007669"/>
    <property type="project" value="TreeGrafter"/>
</dbReference>
<dbReference type="OrthoDB" id="2573941at2759"/>
<evidence type="ECO:0000256" key="1">
    <source>
        <dbReference type="ARBA" id="ARBA00022884"/>
    </source>
</evidence>
<dbReference type="Pfam" id="PF00076">
    <property type="entry name" value="RRM_1"/>
    <property type="match status" value="1"/>
</dbReference>
<dbReference type="PANTHER" id="PTHR45880:SF1">
    <property type="entry name" value="RNA-BINDING MOTIF PROTEIN, X-LINKED 2"/>
    <property type="match status" value="1"/>
</dbReference>
<protein>
    <recommendedName>
        <fullName evidence="4">RRM domain-containing protein</fullName>
    </recommendedName>
</protein>
<sequence>MNNVREIQRINEKELDFAPGSGSWHDEYKDSAYIFVGGLNFELTEGDVITVFSQYGEIADIDMPREKATGKRRGFAFLMYEDQRSTVLAVDNLNGADLLGRTLRVDHVRNYKQKELVDGKWVDRESERLNVKPELIYDNNKDADSDGSASSAASIDQEDPMRDYLIEQRREGKGKSKKSKKHADETPEERRARKERKKAKKLAKEGKLLAAPKKSGKEDRTTDTRMRSLSPPSRAHDRRRRSRDMSISPGRDRRRSASPKRRHDSDRKEDRPRRRDDY</sequence>
<dbReference type="STRING" id="933852.A0A0C2W3H6"/>
<dbReference type="InterPro" id="IPR045844">
    <property type="entry name" value="RRM_Ist3-like"/>
</dbReference>
<dbReference type="AlphaFoldDB" id="A0A0C2W3H6"/>
<dbReference type="SUPFAM" id="SSF54928">
    <property type="entry name" value="RNA-binding domain, RBD"/>
    <property type="match status" value="1"/>
</dbReference>
<evidence type="ECO:0000256" key="3">
    <source>
        <dbReference type="SAM" id="MobiDB-lite"/>
    </source>
</evidence>
<dbReference type="GO" id="GO:0005686">
    <property type="term" value="C:U2 snRNP"/>
    <property type="evidence" value="ECO:0007669"/>
    <property type="project" value="TreeGrafter"/>
</dbReference>
<dbReference type="Gene3D" id="3.30.70.330">
    <property type="match status" value="1"/>
</dbReference>
<keyword evidence="6" id="KW-1185">Reference proteome</keyword>
<reference evidence="5 6" key="1">
    <citation type="submission" date="2014-04" db="EMBL/GenBank/DDBJ databases">
        <authorList>
            <consortium name="DOE Joint Genome Institute"/>
            <person name="Kuo A."/>
            <person name="Zuccaro A."/>
            <person name="Kohler A."/>
            <person name="Nagy L.G."/>
            <person name="Floudas D."/>
            <person name="Copeland A."/>
            <person name="Barry K.W."/>
            <person name="Cichocki N."/>
            <person name="Veneault-Fourrey C."/>
            <person name="LaButti K."/>
            <person name="Lindquist E.A."/>
            <person name="Lipzen A."/>
            <person name="Lundell T."/>
            <person name="Morin E."/>
            <person name="Murat C."/>
            <person name="Sun H."/>
            <person name="Tunlid A."/>
            <person name="Henrissat B."/>
            <person name="Grigoriev I.V."/>
            <person name="Hibbett D.S."/>
            <person name="Martin F."/>
            <person name="Nordberg H.P."/>
            <person name="Cantor M.N."/>
            <person name="Hua S.X."/>
        </authorList>
    </citation>
    <scope>NUCLEOTIDE SEQUENCE [LARGE SCALE GENOMIC DNA]</scope>
    <source>
        <strain evidence="5 6">MAFF 305830</strain>
    </source>
</reference>
<dbReference type="Proteomes" id="UP000054097">
    <property type="component" value="Unassembled WGS sequence"/>
</dbReference>
<evidence type="ECO:0000259" key="4">
    <source>
        <dbReference type="PROSITE" id="PS50102"/>
    </source>
</evidence>
<feature type="compositionally biased region" description="Basic residues" evidence="3">
    <location>
        <begin position="252"/>
        <end position="262"/>
    </location>
</feature>
<dbReference type="InterPro" id="IPR000504">
    <property type="entry name" value="RRM_dom"/>
</dbReference>
<dbReference type="InterPro" id="IPR035979">
    <property type="entry name" value="RBD_domain_sf"/>
</dbReference>
<feature type="domain" description="RRM" evidence="4">
    <location>
        <begin position="32"/>
        <end position="110"/>
    </location>
</feature>
<dbReference type="GO" id="GO:0000398">
    <property type="term" value="P:mRNA splicing, via spliceosome"/>
    <property type="evidence" value="ECO:0007669"/>
    <property type="project" value="InterPro"/>
</dbReference>
<feature type="compositionally biased region" description="Basic and acidic residues" evidence="3">
    <location>
        <begin position="263"/>
        <end position="278"/>
    </location>
</feature>
<dbReference type="GO" id="GO:0003723">
    <property type="term" value="F:RNA binding"/>
    <property type="evidence" value="ECO:0007669"/>
    <property type="project" value="UniProtKB-UniRule"/>
</dbReference>
<dbReference type="PANTHER" id="PTHR45880">
    <property type="entry name" value="RNA-BINDING MOTIF PROTEIN, X-LINKED 2"/>
    <property type="match status" value="1"/>
</dbReference>